<organism evidence="1 2">
    <name type="scientific">Tigheibacillus jepli</name>
    <dbReference type="NCBI Taxonomy" id="3035914"/>
    <lineage>
        <taxon>Bacteria</taxon>
        <taxon>Bacillati</taxon>
        <taxon>Bacillota</taxon>
        <taxon>Bacilli</taxon>
        <taxon>Bacillales</taxon>
        <taxon>Bacillaceae</taxon>
        <taxon>Tigheibacillus</taxon>
    </lineage>
</organism>
<dbReference type="RefSeq" id="WP_320384879.1">
    <property type="nucleotide sequence ID" value="NZ_JAROCA020000001.1"/>
</dbReference>
<reference evidence="1 2" key="1">
    <citation type="submission" date="2023-10" db="EMBL/GenBank/DDBJ databases">
        <title>179-bfca-hs.</title>
        <authorList>
            <person name="Miliotis G."/>
            <person name="Sengupta P."/>
            <person name="Hameed A."/>
            <person name="Chuvochina M."/>
            <person name="Mcdonagh F."/>
            <person name="Simpson A.C."/>
            <person name="Singh N.K."/>
            <person name="Rekha P.D."/>
            <person name="Raman K."/>
            <person name="Hugenholtz P."/>
            <person name="Venkateswaran K."/>
        </authorList>
    </citation>
    <scope>NUCLEOTIDE SEQUENCE [LARGE SCALE GENOMIC DNA]</scope>
    <source>
        <strain evidence="1 2">179-BFC-A-HS</strain>
    </source>
</reference>
<gene>
    <name evidence="1" type="ORF">P5G51_004685</name>
</gene>
<proteinExistence type="predicted"/>
<evidence type="ECO:0000313" key="1">
    <source>
        <dbReference type="EMBL" id="MDY0404788.1"/>
    </source>
</evidence>
<dbReference type="Proteomes" id="UP001228376">
    <property type="component" value="Unassembled WGS sequence"/>
</dbReference>
<evidence type="ECO:0000313" key="2">
    <source>
        <dbReference type="Proteomes" id="UP001228376"/>
    </source>
</evidence>
<evidence type="ECO:0008006" key="3">
    <source>
        <dbReference type="Google" id="ProtNLM"/>
    </source>
</evidence>
<dbReference type="EMBL" id="JAROCA020000001">
    <property type="protein sequence ID" value="MDY0404788.1"/>
    <property type="molecule type" value="Genomic_DNA"/>
</dbReference>
<keyword evidence="2" id="KW-1185">Reference proteome</keyword>
<protein>
    <recommendedName>
        <fullName evidence="3">Phosphotriesterase-related protein</fullName>
    </recommendedName>
</protein>
<accession>A0ABU5CEP9</accession>
<name>A0ABU5CEP9_9BACI</name>
<sequence>MRRTGITEESIDKILVKNPRTFMEG</sequence>
<comment type="caution">
    <text evidence="1">The sequence shown here is derived from an EMBL/GenBank/DDBJ whole genome shotgun (WGS) entry which is preliminary data.</text>
</comment>